<dbReference type="GO" id="GO:0005737">
    <property type="term" value="C:cytoplasm"/>
    <property type="evidence" value="ECO:0007669"/>
    <property type="project" value="TreeGrafter"/>
</dbReference>
<organism evidence="2 3">
    <name type="scientific">Ophiobolus disseminans</name>
    <dbReference type="NCBI Taxonomy" id="1469910"/>
    <lineage>
        <taxon>Eukaryota</taxon>
        <taxon>Fungi</taxon>
        <taxon>Dikarya</taxon>
        <taxon>Ascomycota</taxon>
        <taxon>Pezizomycotina</taxon>
        <taxon>Dothideomycetes</taxon>
        <taxon>Pleosporomycetidae</taxon>
        <taxon>Pleosporales</taxon>
        <taxon>Pleosporineae</taxon>
        <taxon>Phaeosphaeriaceae</taxon>
        <taxon>Ophiobolus</taxon>
    </lineage>
</organism>
<proteinExistence type="predicted"/>
<sequence length="748" mass="82529">MTQSKTPLHLTNLVYGETVHQRCLLLNGECMSTSTDEAFISIKTKGINGSEHFPEQTWPAFGGHFKALVILSPGLNQLEITHEIDPSASFSITIAVNYIPLLQNPPLHLVIMVAKDSPCIIDCPPHKAGGLSSAHADLDAAIAKLRMTAYMWQAMTGEDLRLKGLGRRSFRLDEEWTADTVSREFLNARMDGQLDSNGAMRSTARINVIHSSKSVQEIRDANVAQQNTSAESQDALFDYFQEALEDAGGPFVSHARPIVAGLILDSHYDAPQRMILGHAALGCHNAEGVSLGMFGSHLTYSWPRFLEEVTACLTDIRHPGTTVGNDNGECGTLWEACTIGQGAHLHEVGHAFGLPHRLGIMERGYAQDWPKHFLSKTAYCSQLKTVGKTVDMNTPNNARWNLADALAFRVFPHFRLPSDTPLSNQNRKLRPRIEVEFADTDEGCDPVLRLSAPVGIARVTFNEEKMEAEPTAVHPMLALHYTESSLQKRFDMSAPLPLNILGFNGQETTITNVWSLFSNKSFFRIPDSTIRLNKRSVQSYTLDARPDEDTYDWVQLLQEKGSDGILHRATSIDLRVGIHLDGGVVKYADGHKSHWGPMRHEGRTHRFGGHASEKIELPEGVEISRLEIKKEGQRYNLEGVRMHLANGTVRGELNAEPESPDVQVLEPGPNESVVGFYGKSQRNGWTGVMELGIITVSKDVGLSGLPEAVYDMPELKNTAGLGDNAYSNESDGDDSQDDDDGTMDCDDE</sequence>
<dbReference type="PANTHER" id="PTHR21054:SF2">
    <property type="entry name" value="MIP04191P"/>
    <property type="match status" value="1"/>
</dbReference>
<protein>
    <recommendedName>
        <fullName evidence="4">Jacalin-type lectin domain-containing protein</fullName>
    </recommendedName>
</protein>
<dbReference type="Proteomes" id="UP000799424">
    <property type="component" value="Unassembled WGS sequence"/>
</dbReference>
<evidence type="ECO:0000256" key="1">
    <source>
        <dbReference type="SAM" id="MobiDB-lite"/>
    </source>
</evidence>
<evidence type="ECO:0000313" key="3">
    <source>
        <dbReference type="Proteomes" id="UP000799424"/>
    </source>
</evidence>
<dbReference type="EMBL" id="MU006234">
    <property type="protein sequence ID" value="KAF2822430.1"/>
    <property type="molecule type" value="Genomic_DNA"/>
</dbReference>
<accession>A0A6A6ZMX7</accession>
<dbReference type="Pfam" id="PF12044">
    <property type="entry name" value="Metallopep"/>
    <property type="match status" value="1"/>
</dbReference>
<dbReference type="InterPro" id="IPR021917">
    <property type="entry name" value="Unchr_Zn-peptidase-like"/>
</dbReference>
<dbReference type="InterPro" id="IPR053002">
    <property type="entry name" value="Metalloproteinase_M10B"/>
</dbReference>
<reference evidence="2" key="1">
    <citation type="journal article" date="2020" name="Stud. Mycol.">
        <title>101 Dothideomycetes genomes: a test case for predicting lifestyles and emergence of pathogens.</title>
        <authorList>
            <person name="Haridas S."/>
            <person name="Albert R."/>
            <person name="Binder M."/>
            <person name="Bloem J."/>
            <person name="Labutti K."/>
            <person name="Salamov A."/>
            <person name="Andreopoulos B."/>
            <person name="Baker S."/>
            <person name="Barry K."/>
            <person name="Bills G."/>
            <person name="Bluhm B."/>
            <person name="Cannon C."/>
            <person name="Castanera R."/>
            <person name="Culley D."/>
            <person name="Daum C."/>
            <person name="Ezra D."/>
            <person name="Gonzalez J."/>
            <person name="Henrissat B."/>
            <person name="Kuo A."/>
            <person name="Liang C."/>
            <person name="Lipzen A."/>
            <person name="Lutzoni F."/>
            <person name="Magnuson J."/>
            <person name="Mondo S."/>
            <person name="Nolan M."/>
            <person name="Ohm R."/>
            <person name="Pangilinan J."/>
            <person name="Park H.-J."/>
            <person name="Ramirez L."/>
            <person name="Alfaro M."/>
            <person name="Sun H."/>
            <person name="Tritt A."/>
            <person name="Yoshinaga Y."/>
            <person name="Zwiers L.-H."/>
            <person name="Turgeon B."/>
            <person name="Goodwin S."/>
            <person name="Spatafora J."/>
            <person name="Crous P."/>
            <person name="Grigoriev I."/>
        </authorList>
    </citation>
    <scope>NUCLEOTIDE SEQUENCE</scope>
    <source>
        <strain evidence="2">CBS 113818</strain>
    </source>
</reference>
<keyword evidence="3" id="KW-1185">Reference proteome</keyword>
<evidence type="ECO:0000313" key="2">
    <source>
        <dbReference type="EMBL" id="KAF2822430.1"/>
    </source>
</evidence>
<dbReference type="PANTHER" id="PTHR21054">
    <property type="entry name" value="ZINC METALLOPROTEINASE-RELATED"/>
    <property type="match status" value="1"/>
</dbReference>
<dbReference type="AlphaFoldDB" id="A0A6A6ZMX7"/>
<feature type="region of interest" description="Disordered" evidence="1">
    <location>
        <begin position="717"/>
        <end position="748"/>
    </location>
</feature>
<dbReference type="OrthoDB" id="74460at2759"/>
<feature type="compositionally biased region" description="Acidic residues" evidence="1">
    <location>
        <begin position="730"/>
        <end position="748"/>
    </location>
</feature>
<name>A0A6A6ZMX7_9PLEO</name>
<gene>
    <name evidence="2" type="ORF">CC86DRAFT_329982</name>
</gene>
<evidence type="ECO:0008006" key="4">
    <source>
        <dbReference type="Google" id="ProtNLM"/>
    </source>
</evidence>